<keyword evidence="1" id="KW-0285">Flavoprotein</keyword>
<dbReference type="InterPro" id="IPR000014">
    <property type="entry name" value="PAS"/>
</dbReference>
<dbReference type="Pfam" id="PF13426">
    <property type="entry name" value="PAS_9"/>
    <property type="match status" value="1"/>
</dbReference>
<reference evidence="5 6" key="1">
    <citation type="submission" date="2015-11" db="EMBL/GenBank/DDBJ databases">
        <title>Genomic analysis of 38 Legionella species identifies large and diverse effector repertoires.</title>
        <authorList>
            <person name="Burstein D."/>
            <person name="Amaro F."/>
            <person name="Zusman T."/>
            <person name="Lifshitz Z."/>
            <person name="Cohen O."/>
            <person name="Gilbert J.A."/>
            <person name="Pupko T."/>
            <person name="Shuman H.A."/>
            <person name="Segal G."/>
        </authorList>
    </citation>
    <scope>NUCLEOTIDE SEQUENCE [LARGE SCALE GENOMIC DNA]</scope>
    <source>
        <strain evidence="5 6">WA-270A-C2</strain>
    </source>
</reference>
<evidence type="ECO:0000256" key="2">
    <source>
        <dbReference type="ARBA" id="ARBA00022643"/>
    </source>
</evidence>
<dbReference type="EMBL" id="LNYT01000003">
    <property type="protein sequence ID" value="KTD50507.1"/>
    <property type="molecule type" value="Genomic_DNA"/>
</dbReference>
<sequence length="100" mass="11402">MSHLSSFFALEVLNSANEGITLVDMEQQGQPLIYINSAFEKLTGYLKEEILYKNCRFLQSGLPKQPETALIREALEKRQSCRVILQTVRKNGLRVDAVCR</sequence>
<keyword evidence="6" id="KW-1185">Reference proteome</keyword>
<proteinExistence type="predicted"/>
<dbReference type="OrthoDB" id="9803824at2"/>
<dbReference type="SUPFAM" id="SSF55785">
    <property type="entry name" value="PYP-like sensor domain (PAS domain)"/>
    <property type="match status" value="1"/>
</dbReference>
<protein>
    <submittedName>
        <fullName evidence="5">Regulatory protein (GGDEF and EAL domains)</fullName>
    </submittedName>
</protein>
<dbReference type="PANTHER" id="PTHR47429:SF2">
    <property type="entry name" value="PROTEIN TWIN LOV 1"/>
    <property type="match status" value="1"/>
</dbReference>
<evidence type="ECO:0000256" key="1">
    <source>
        <dbReference type="ARBA" id="ARBA00022630"/>
    </source>
</evidence>
<dbReference type="PATRIC" id="fig|458.5.peg.133"/>
<dbReference type="Proteomes" id="UP000054608">
    <property type="component" value="Unassembled WGS sequence"/>
</dbReference>
<evidence type="ECO:0000259" key="4">
    <source>
        <dbReference type="PROSITE" id="PS50112"/>
    </source>
</evidence>
<keyword evidence="3" id="KW-0157">Chromophore</keyword>
<evidence type="ECO:0000313" key="5">
    <source>
        <dbReference type="EMBL" id="KTD50507.1"/>
    </source>
</evidence>
<dbReference type="Gene3D" id="3.30.450.20">
    <property type="entry name" value="PAS domain"/>
    <property type="match status" value="1"/>
</dbReference>
<dbReference type="PANTHER" id="PTHR47429">
    <property type="entry name" value="PROTEIN TWIN LOV 1"/>
    <property type="match status" value="1"/>
</dbReference>
<dbReference type="InterPro" id="IPR035965">
    <property type="entry name" value="PAS-like_dom_sf"/>
</dbReference>
<evidence type="ECO:0000256" key="3">
    <source>
        <dbReference type="ARBA" id="ARBA00022991"/>
    </source>
</evidence>
<dbReference type="AlphaFoldDB" id="A0A0W0Y0J4"/>
<name>A0A0W0Y0J4_9GAMM</name>
<dbReference type="NCBIfam" id="TIGR00229">
    <property type="entry name" value="sensory_box"/>
    <property type="match status" value="1"/>
</dbReference>
<dbReference type="CDD" id="cd00130">
    <property type="entry name" value="PAS"/>
    <property type="match status" value="1"/>
</dbReference>
<dbReference type="PROSITE" id="PS50112">
    <property type="entry name" value="PAS"/>
    <property type="match status" value="1"/>
</dbReference>
<evidence type="ECO:0000313" key="6">
    <source>
        <dbReference type="Proteomes" id="UP000054608"/>
    </source>
</evidence>
<comment type="caution">
    <text evidence="5">The sequence shown here is derived from an EMBL/GenBank/DDBJ whole genome shotgun (WGS) entry which is preliminary data.</text>
</comment>
<keyword evidence="2" id="KW-0288">FMN</keyword>
<gene>
    <name evidence="5" type="ORF">Lrub_0131</name>
</gene>
<organism evidence="5 6">
    <name type="scientific">Legionella rubrilucens</name>
    <dbReference type="NCBI Taxonomy" id="458"/>
    <lineage>
        <taxon>Bacteria</taxon>
        <taxon>Pseudomonadati</taxon>
        <taxon>Pseudomonadota</taxon>
        <taxon>Gammaproteobacteria</taxon>
        <taxon>Legionellales</taxon>
        <taxon>Legionellaceae</taxon>
        <taxon>Legionella</taxon>
    </lineage>
</organism>
<accession>A0A0W0Y0J4</accession>
<feature type="domain" description="PAS" evidence="4">
    <location>
        <begin position="11"/>
        <end position="54"/>
    </location>
</feature>
<dbReference type="STRING" id="458.Lrub_0131"/>